<protein>
    <submittedName>
        <fullName evidence="1">Uncharacterized protein</fullName>
    </submittedName>
</protein>
<name>A0ABU2IIR0_9LIST</name>
<accession>A0ABU2IIR0</accession>
<proteinExistence type="predicted"/>
<organism evidence="1 2">
    <name type="scientific">Listeria cossartiae subsp. cayugensis</name>
    <dbReference type="NCBI Taxonomy" id="2713505"/>
    <lineage>
        <taxon>Bacteria</taxon>
        <taxon>Bacillati</taxon>
        <taxon>Bacillota</taxon>
        <taxon>Bacilli</taxon>
        <taxon>Bacillales</taxon>
        <taxon>Listeriaceae</taxon>
        <taxon>Listeria</taxon>
        <taxon>Listeria cossartiae</taxon>
    </lineage>
</organism>
<evidence type="ECO:0000313" key="1">
    <source>
        <dbReference type="EMBL" id="MDT0112558.1"/>
    </source>
</evidence>
<evidence type="ECO:0000313" key="2">
    <source>
        <dbReference type="Proteomes" id="UP001252688"/>
    </source>
</evidence>
<dbReference type="Proteomes" id="UP001252688">
    <property type="component" value="Unassembled WGS sequence"/>
</dbReference>
<dbReference type="EMBL" id="JASBAM010000001">
    <property type="protein sequence ID" value="MDT0112558.1"/>
    <property type="molecule type" value="Genomic_DNA"/>
</dbReference>
<reference evidence="1 2" key="1">
    <citation type="submission" date="2023-05" db="EMBL/GenBank/DDBJ databases">
        <title>A Combination of Whole Genome Sequencing and Metagenomics Reveals Diversity of Listeria spp. in Soil Collected from the Nantahala National Forest.</title>
        <authorList>
            <person name="Wang J."/>
            <person name="Schamp C.N."/>
            <person name="Hudson L.K."/>
            <person name="Chaggar H.K."/>
            <person name="Bryan D.W."/>
            <person name="Radosevich M."/>
            <person name="Denes T.G."/>
        </authorList>
    </citation>
    <scope>NUCLEOTIDE SEQUENCE [LARGE SCALE GENOMIC DNA]</scope>
    <source>
        <strain evidence="1 2">UTK S2-0002</strain>
    </source>
</reference>
<comment type="caution">
    <text evidence="1">The sequence shown here is derived from an EMBL/GenBank/DDBJ whole genome shotgun (WGS) entry which is preliminary data.</text>
</comment>
<gene>
    <name evidence="1" type="ORF">QJV37_00280</name>
</gene>
<dbReference type="RefSeq" id="WP_311177951.1">
    <property type="nucleotide sequence ID" value="NZ_JASAZZ010000001.1"/>
</dbReference>
<sequence length="139" mass="15535">MTQKNITVEAGVKVYTDKTYKKLVGELPKNAVFKYTPGGYCEFKTTKGYTNRANWTCPAISGSYVIALAKVTQKLAEKVGGKGIIQITKGEIVRIDQYSLKDGYVNCAVFNDCWEWGFKIKLADVKRCETLAYNTIAKL</sequence>
<keyword evidence="2" id="KW-1185">Reference proteome</keyword>